<dbReference type="GO" id="GO:0005524">
    <property type="term" value="F:ATP binding"/>
    <property type="evidence" value="ECO:0007669"/>
    <property type="project" value="UniProtKB-KW"/>
</dbReference>
<dbReference type="GO" id="GO:0071897">
    <property type="term" value="P:DNA biosynthetic process"/>
    <property type="evidence" value="ECO:0007669"/>
    <property type="project" value="UniProtKB-KW"/>
</dbReference>
<feature type="compositionally biased region" description="Pro residues" evidence="11">
    <location>
        <begin position="9"/>
        <end position="18"/>
    </location>
</feature>
<organism evidence="12">
    <name type="scientific">viral metagenome</name>
    <dbReference type="NCBI Taxonomy" id="1070528"/>
    <lineage>
        <taxon>unclassified sequences</taxon>
        <taxon>metagenomes</taxon>
        <taxon>organismal metagenomes</taxon>
    </lineage>
</organism>
<evidence type="ECO:0000256" key="7">
    <source>
        <dbReference type="ARBA" id="ARBA00022777"/>
    </source>
</evidence>
<dbReference type="GO" id="GO:0046872">
    <property type="term" value="F:metal ion binding"/>
    <property type="evidence" value="ECO:0007669"/>
    <property type="project" value="UniProtKB-KW"/>
</dbReference>
<comment type="catalytic activity">
    <reaction evidence="10">
        <text>thymidine + ATP = dTMP + ADP + H(+)</text>
        <dbReference type="Rhea" id="RHEA:19129"/>
        <dbReference type="ChEBI" id="CHEBI:15378"/>
        <dbReference type="ChEBI" id="CHEBI:17748"/>
        <dbReference type="ChEBI" id="CHEBI:30616"/>
        <dbReference type="ChEBI" id="CHEBI:63528"/>
        <dbReference type="ChEBI" id="CHEBI:456216"/>
        <dbReference type="EC" id="2.7.1.21"/>
    </reaction>
</comment>
<evidence type="ECO:0000256" key="3">
    <source>
        <dbReference type="ARBA" id="ARBA00022634"/>
    </source>
</evidence>
<dbReference type="InterPro" id="IPR001267">
    <property type="entry name" value="Thymidine_kinase"/>
</dbReference>
<keyword evidence="6" id="KW-0547">Nucleotide-binding</keyword>
<dbReference type="InterPro" id="IPR020633">
    <property type="entry name" value="Thymidine_kinase_CS"/>
</dbReference>
<dbReference type="EMBL" id="MN740075">
    <property type="protein sequence ID" value="QHT86653.1"/>
    <property type="molecule type" value="Genomic_DNA"/>
</dbReference>
<dbReference type="Gene3D" id="3.40.50.300">
    <property type="entry name" value="P-loop containing nucleotide triphosphate hydrolases"/>
    <property type="match status" value="1"/>
</dbReference>
<name>A0A6C0I3D2_9ZZZZ</name>
<sequence length="218" mass="24612">MEDITTPPTFAPPPPPSGMPSQSKTAGYLEIILGPMWSGKTSALLKIYRQYSFCKSQICVINYEADVRYSGTMLSTHDKEMIPCILGFSMEEIMKTHKDEIENSDVILINEGQFFSDIVPFAIKMVEEERKKVYICGLDGDFKRDKIGNLLDLIPMCDKMTKLHALCSMCKDGTLAPFTLRSTCDTEQVLIGNDIYMPLCRSCYNVQTKRKMDEGQNS</sequence>
<evidence type="ECO:0000256" key="9">
    <source>
        <dbReference type="ARBA" id="ARBA00022840"/>
    </source>
</evidence>
<dbReference type="SUPFAM" id="SSF52540">
    <property type="entry name" value="P-loop containing nucleoside triphosphate hydrolases"/>
    <property type="match status" value="1"/>
</dbReference>
<keyword evidence="8" id="KW-0862">Zinc</keyword>
<proteinExistence type="inferred from homology"/>
<dbReference type="EC" id="2.7.1.21" evidence="2"/>
<keyword evidence="4" id="KW-0808">Transferase</keyword>
<evidence type="ECO:0000256" key="11">
    <source>
        <dbReference type="SAM" id="MobiDB-lite"/>
    </source>
</evidence>
<keyword evidence="5" id="KW-0479">Metal-binding</keyword>
<evidence type="ECO:0000256" key="10">
    <source>
        <dbReference type="ARBA" id="ARBA00048254"/>
    </source>
</evidence>
<feature type="region of interest" description="Disordered" evidence="11">
    <location>
        <begin position="1"/>
        <end position="22"/>
    </location>
</feature>
<dbReference type="PIRSF" id="PIRSF035805">
    <property type="entry name" value="TK_cell"/>
    <property type="match status" value="1"/>
</dbReference>
<evidence type="ECO:0000313" key="12">
    <source>
        <dbReference type="EMBL" id="QHT86653.1"/>
    </source>
</evidence>
<reference evidence="12" key="1">
    <citation type="journal article" date="2020" name="Nature">
        <title>Giant virus diversity and host interactions through global metagenomics.</title>
        <authorList>
            <person name="Schulz F."/>
            <person name="Roux S."/>
            <person name="Paez-Espino D."/>
            <person name="Jungbluth S."/>
            <person name="Walsh D.A."/>
            <person name="Denef V.J."/>
            <person name="McMahon K.D."/>
            <person name="Konstantinidis K.T."/>
            <person name="Eloe-Fadrosh E.A."/>
            <person name="Kyrpides N.C."/>
            <person name="Woyke T."/>
        </authorList>
    </citation>
    <scope>NUCLEOTIDE SEQUENCE</scope>
    <source>
        <strain evidence="12">GVMAG-M-3300023184-18</strain>
    </source>
</reference>
<dbReference type="SUPFAM" id="SSF57716">
    <property type="entry name" value="Glucocorticoid receptor-like (DNA-binding domain)"/>
    <property type="match status" value="1"/>
</dbReference>
<dbReference type="AlphaFoldDB" id="A0A6C0I3D2"/>
<evidence type="ECO:0000256" key="4">
    <source>
        <dbReference type="ARBA" id="ARBA00022679"/>
    </source>
</evidence>
<accession>A0A6C0I3D2</accession>
<evidence type="ECO:0000256" key="8">
    <source>
        <dbReference type="ARBA" id="ARBA00022833"/>
    </source>
</evidence>
<evidence type="ECO:0000256" key="1">
    <source>
        <dbReference type="ARBA" id="ARBA00007587"/>
    </source>
</evidence>
<evidence type="ECO:0000256" key="6">
    <source>
        <dbReference type="ARBA" id="ARBA00022741"/>
    </source>
</evidence>
<dbReference type="PROSITE" id="PS00603">
    <property type="entry name" value="TK_CELLULAR_TYPE"/>
    <property type="match status" value="1"/>
</dbReference>
<dbReference type="PANTHER" id="PTHR11441">
    <property type="entry name" value="THYMIDINE KINASE"/>
    <property type="match status" value="1"/>
</dbReference>
<evidence type="ECO:0000256" key="5">
    <source>
        <dbReference type="ARBA" id="ARBA00022723"/>
    </source>
</evidence>
<protein>
    <recommendedName>
        <fullName evidence="2">thymidine kinase</fullName>
        <ecNumber evidence="2">2.7.1.21</ecNumber>
    </recommendedName>
</protein>
<dbReference type="FunFam" id="3.40.50.300:FF:000948">
    <property type="entry name" value="Thymidine kinase"/>
    <property type="match status" value="1"/>
</dbReference>
<keyword evidence="9" id="KW-0067">ATP-binding</keyword>
<dbReference type="PANTHER" id="PTHR11441:SF0">
    <property type="entry name" value="THYMIDINE KINASE, CYTOSOLIC"/>
    <property type="match status" value="1"/>
</dbReference>
<evidence type="ECO:0000256" key="2">
    <source>
        <dbReference type="ARBA" id="ARBA00012118"/>
    </source>
</evidence>
<dbReference type="GO" id="GO:0004797">
    <property type="term" value="F:thymidine kinase activity"/>
    <property type="evidence" value="ECO:0007669"/>
    <property type="project" value="UniProtKB-EC"/>
</dbReference>
<keyword evidence="7" id="KW-0418">Kinase</keyword>
<dbReference type="Pfam" id="PF00265">
    <property type="entry name" value="TK"/>
    <property type="match status" value="1"/>
</dbReference>
<dbReference type="InterPro" id="IPR027417">
    <property type="entry name" value="P-loop_NTPase"/>
</dbReference>
<keyword evidence="3" id="KW-0237">DNA synthesis</keyword>
<comment type="similarity">
    <text evidence="1">Belongs to the thymidine kinase family.</text>
</comment>
<dbReference type="Gene3D" id="3.30.60.20">
    <property type="match status" value="1"/>
</dbReference>
<dbReference type="GO" id="GO:0046104">
    <property type="term" value="P:thymidine metabolic process"/>
    <property type="evidence" value="ECO:0007669"/>
    <property type="project" value="TreeGrafter"/>
</dbReference>